<dbReference type="PANTHER" id="PTHR18964:SF149">
    <property type="entry name" value="BIFUNCTIONAL UDP-N-ACETYLGLUCOSAMINE 2-EPIMERASE_N-ACETYLMANNOSAMINE KINASE"/>
    <property type="match status" value="1"/>
</dbReference>
<dbReference type="Proteomes" id="UP000317763">
    <property type="component" value="Unassembled WGS sequence"/>
</dbReference>
<comment type="caution">
    <text evidence="2">The sequence shown here is derived from an EMBL/GenBank/DDBJ whole genome shotgun (WGS) entry which is preliminary data.</text>
</comment>
<accession>A0A554X9Z2</accession>
<dbReference type="STRING" id="307486.GCA_000807215_01107"/>
<dbReference type="Gene3D" id="3.30.420.40">
    <property type="match status" value="2"/>
</dbReference>
<dbReference type="SUPFAM" id="SSF46785">
    <property type="entry name" value="Winged helix' DNA-binding domain"/>
    <property type="match status" value="1"/>
</dbReference>
<proteinExistence type="inferred from homology"/>
<name>A0A554X9Z2_9BURK</name>
<dbReference type="SUPFAM" id="SSF53067">
    <property type="entry name" value="Actin-like ATPase domain"/>
    <property type="match status" value="1"/>
</dbReference>
<evidence type="ECO:0000256" key="1">
    <source>
        <dbReference type="ARBA" id="ARBA00006479"/>
    </source>
</evidence>
<sequence length="424" mass="45902">MSSRVRETDPSHVVMVRAWERNAEVAMPEPLAVYGSNHHGMRQFNERTILQALRLHGPTPKAELARLTRLSKQTVGTIVDRLLADGLLLKQARIRGGIGQPSVPLALNPDGAFGIGVQLGRRSLEVLVADFVGQVRYRHSLQYEAPDPQRLLPHIEQELRGVRRRWAAQWPRVSGVGLAAPRDMHLWTEVLGPAAAPVLARWQGVDLLATVQRMVDVPVVLARDTLAACAAELWQGHGQTCANFLYIFVGTFVGGGVVLGGHIMGGLHGNAGAIGSMPLGRSERADAAQLLEVASVWSLERALQERGWDSQRALGDAEVPAPVADVVQAWLLRAGDALAMTVTTAAAMLDVDAVIIDASLPPALLQALVSSVQSQLGHYRWWGLRPPRVMAGRVGRHARALGGALLPLHAAFFPDRAVFLKPQE</sequence>
<dbReference type="PANTHER" id="PTHR18964">
    <property type="entry name" value="ROK (REPRESSOR, ORF, KINASE) FAMILY"/>
    <property type="match status" value="1"/>
</dbReference>
<dbReference type="InterPro" id="IPR043129">
    <property type="entry name" value="ATPase_NBD"/>
</dbReference>
<dbReference type="AlphaFoldDB" id="A0A554X9Z2"/>
<dbReference type="Gene3D" id="1.10.10.10">
    <property type="entry name" value="Winged helix-like DNA-binding domain superfamily/Winged helix DNA-binding domain"/>
    <property type="match status" value="1"/>
</dbReference>
<evidence type="ECO:0000313" key="2">
    <source>
        <dbReference type="EMBL" id="TSE32665.1"/>
    </source>
</evidence>
<gene>
    <name evidence="2" type="primary">nagC</name>
    <name evidence="2" type="ORF">Ttaiw_00987</name>
</gene>
<protein>
    <submittedName>
        <fullName evidence="2">N-acetylglucosamine repressor</fullName>
    </submittedName>
</protein>
<organism evidence="2 3">
    <name type="scientific">Tepidimonas taiwanensis</name>
    <dbReference type="NCBI Taxonomy" id="307486"/>
    <lineage>
        <taxon>Bacteria</taxon>
        <taxon>Pseudomonadati</taxon>
        <taxon>Pseudomonadota</taxon>
        <taxon>Betaproteobacteria</taxon>
        <taxon>Burkholderiales</taxon>
        <taxon>Tepidimonas</taxon>
    </lineage>
</organism>
<dbReference type="InterPro" id="IPR036388">
    <property type="entry name" value="WH-like_DNA-bd_sf"/>
</dbReference>
<dbReference type="EMBL" id="VJOM01000008">
    <property type="protein sequence ID" value="TSE32665.1"/>
    <property type="molecule type" value="Genomic_DNA"/>
</dbReference>
<dbReference type="InterPro" id="IPR000600">
    <property type="entry name" value="ROK"/>
</dbReference>
<dbReference type="Pfam" id="PF00480">
    <property type="entry name" value="ROK"/>
    <property type="match status" value="1"/>
</dbReference>
<reference evidence="2 3" key="1">
    <citation type="submission" date="2019-07" db="EMBL/GenBank/DDBJ databases">
        <title>Tepidimonas taiwanensis I1-1 draft genome.</title>
        <authorList>
            <person name="Da Costa M.S."/>
            <person name="Froufe H.J.C."/>
            <person name="Egas C."/>
            <person name="Albuquerque L."/>
        </authorList>
    </citation>
    <scope>NUCLEOTIDE SEQUENCE [LARGE SCALE GENOMIC DNA]</scope>
    <source>
        <strain evidence="2 3">I1-1</strain>
    </source>
</reference>
<dbReference type="InterPro" id="IPR036390">
    <property type="entry name" value="WH_DNA-bd_sf"/>
</dbReference>
<keyword evidence="3" id="KW-1185">Reference proteome</keyword>
<comment type="similarity">
    <text evidence="1">Belongs to the ROK (NagC/XylR) family.</text>
</comment>
<dbReference type="Pfam" id="PF13412">
    <property type="entry name" value="HTH_24"/>
    <property type="match status" value="1"/>
</dbReference>
<evidence type="ECO:0000313" key="3">
    <source>
        <dbReference type="Proteomes" id="UP000317763"/>
    </source>
</evidence>